<dbReference type="GeneID" id="8298938"/>
<comment type="similarity">
    <text evidence="1">Belongs to the TEL2 family.</text>
</comment>
<dbReference type="InterPro" id="IPR038528">
    <property type="entry name" value="TEL2_C_sf"/>
</dbReference>
<evidence type="ECO:0000313" key="5">
    <source>
        <dbReference type="Proteomes" id="UP000002037"/>
    </source>
</evidence>
<feature type="compositionally biased region" description="Polar residues" evidence="2">
    <location>
        <begin position="410"/>
        <end position="420"/>
    </location>
</feature>
<dbReference type="OrthoDB" id="10258062at2759"/>
<dbReference type="AlphaFoldDB" id="C5MFU2"/>
<evidence type="ECO:0000256" key="1">
    <source>
        <dbReference type="ARBA" id="ARBA00006133"/>
    </source>
</evidence>
<dbReference type="GO" id="GO:0051879">
    <property type="term" value="F:Hsp90 protein binding"/>
    <property type="evidence" value="ECO:0007669"/>
    <property type="project" value="TreeGrafter"/>
</dbReference>
<dbReference type="GO" id="GO:0005829">
    <property type="term" value="C:cytosol"/>
    <property type="evidence" value="ECO:0007669"/>
    <property type="project" value="TreeGrafter"/>
</dbReference>
<dbReference type="eggNOG" id="KOG4346">
    <property type="taxonomic scope" value="Eukaryota"/>
</dbReference>
<dbReference type="VEuPathDB" id="FungiDB:CTRG_04935"/>
<name>C5MFU2_CANTT</name>
<sequence>MNGDIEQLKNQPSLEIVEDILLRNLHTPSFPYIIALLDFTIPQIYTSLPKKSKNLLLETFHSLIGIGNLLNRISTIGKINDKLELLKRFLGFLQDVFQTKDLILKLVTRAKPFELKEIDKIIFKGKVLSIVNEAILITNADITNEIFKSSESYIDYLTKSLIILYESDTQISNIELFLNSVFKFGSGSFNQVCQIFFQKEYWNYFTTSFQAMKSFQKREFTKKFFTDFLVHIVNESNVMGMYNLLLFTFDQIDEFTLEFVVQSSNKSSVSLVAALLFNYPSSKLDTMTLKLLTKWSEQTYIKNEPISIQESRTFMIMQLLSRRRGSDFTKGLPKNKVFLDAISNRLSSFSNNVKALGVVLADYICELNGEEKIFKLSTEVDAYSSLIQEPFPLTRLTEGESWKILEAPQKQETPPTFTQQDASPVEADSDDESDDDTLPPKADIPDPIYVKDLLEYLTVDTSKSNAYEMRRKALLEGPTLLRQKAKNGTEVEFYSEDLLTQLIALDNYFDDKDLPELKLANIVAVVATTPSITFFMFKLLLTGDYSLQQRIMILSASTLAARELRGFKDDAISKSFKTTQFATKMLPENLHKKYLSLEGGDKYIDYLSNNLQNELMQEASSAAQDEILGAGKLVRISAKLKKPTKSQEGTPIIKDFYKIIGRNFFFPLLNVWYEAGTIDIGHYSPVFIAHYLKTLNLLLYCAYPSSTQLDDMIKEIIVLNCSIIRKISLEQVPIVESIISGLLLVFEISDSEFLIENYNDELIFIRNWVSISWDQLIDEKLKGLAAGLLLKLQNMATKFERLIMDQDSSII</sequence>
<evidence type="ECO:0000256" key="2">
    <source>
        <dbReference type="SAM" id="MobiDB-lite"/>
    </source>
</evidence>
<evidence type="ECO:0000313" key="4">
    <source>
        <dbReference type="EMBL" id="EER31205.1"/>
    </source>
</evidence>
<accession>C5MFU2</accession>
<organism evidence="4 5">
    <name type="scientific">Candida tropicalis (strain ATCC MYA-3404 / T1)</name>
    <name type="common">Yeast</name>
    <dbReference type="NCBI Taxonomy" id="294747"/>
    <lineage>
        <taxon>Eukaryota</taxon>
        <taxon>Fungi</taxon>
        <taxon>Dikarya</taxon>
        <taxon>Ascomycota</taxon>
        <taxon>Saccharomycotina</taxon>
        <taxon>Pichiomycetes</taxon>
        <taxon>Debaryomycetaceae</taxon>
        <taxon>Candida/Lodderomyces clade</taxon>
        <taxon>Candida</taxon>
    </lineage>
</organism>
<evidence type="ECO:0000259" key="3">
    <source>
        <dbReference type="Pfam" id="PF10193"/>
    </source>
</evidence>
<dbReference type="Pfam" id="PF10193">
    <property type="entry name" value="Telomere_reg-2"/>
    <property type="match status" value="1"/>
</dbReference>
<reference evidence="4 5" key="1">
    <citation type="journal article" date="2009" name="Nature">
        <title>Evolution of pathogenicity and sexual reproduction in eight Candida genomes.</title>
        <authorList>
            <person name="Butler G."/>
            <person name="Rasmussen M.D."/>
            <person name="Lin M.F."/>
            <person name="Santos M.A."/>
            <person name="Sakthikumar S."/>
            <person name="Munro C.A."/>
            <person name="Rheinbay E."/>
            <person name="Grabherr M."/>
            <person name="Forche A."/>
            <person name="Reedy J.L."/>
            <person name="Agrafioti I."/>
            <person name="Arnaud M.B."/>
            <person name="Bates S."/>
            <person name="Brown A.J."/>
            <person name="Brunke S."/>
            <person name="Costanzo M.C."/>
            <person name="Fitzpatrick D.A."/>
            <person name="de Groot P.W."/>
            <person name="Harris D."/>
            <person name="Hoyer L.L."/>
            <person name="Hube B."/>
            <person name="Klis F.M."/>
            <person name="Kodira C."/>
            <person name="Lennard N."/>
            <person name="Logue M.E."/>
            <person name="Martin R."/>
            <person name="Neiman A.M."/>
            <person name="Nikolaou E."/>
            <person name="Quail M.A."/>
            <person name="Quinn J."/>
            <person name="Santos M.C."/>
            <person name="Schmitzberger F.F."/>
            <person name="Sherlock G."/>
            <person name="Shah P."/>
            <person name="Silverstein K.A."/>
            <person name="Skrzypek M.S."/>
            <person name="Soll D."/>
            <person name="Staggs R."/>
            <person name="Stansfield I."/>
            <person name="Stumpf M.P."/>
            <person name="Sudbery P.E."/>
            <person name="Srikantha T."/>
            <person name="Zeng Q."/>
            <person name="Berman J."/>
            <person name="Berriman M."/>
            <person name="Heitman J."/>
            <person name="Gow N.A."/>
            <person name="Lorenz M.C."/>
            <person name="Birren B.W."/>
            <person name="Kellis M."/>
            <person name="Cuomo C.A."/>
        </authorList>
    </citation>
    <scope>NUCLEOTIDE SEQUENCE [LARGE SCALE GENOMIC DNA]</scope>
    <source>
        <strain evidence="5">ATCC MYA-3404 / T1</strain>
    </source>
</reference>
<dbReference type="Gene3D" id="1.25.40.720">
    <property type="entry name" value="Telomere length regulation protein 2, C-terminal domain"/>
    <property type="match status" value="2"/>
</dbReference>
<dbReference type="GO" id="GO:0051083">
    <property type="term" value="P:'de novo' cotranslational protein folding"/>
    <property type="evidence" value="ECO:0007669"/>
    <property type="project" value="TreeGrafter"/>
</dbReference>
<dbReference type="STRING" id="294747.C5MFU2"/>
<feature type="region of interest" description="Disordered" evidence="2">
    <location>
        <begin position="407"/>
        <end position="445"/>
    </location>
</feature>
<feature type="domain" description="Telomere length regulation protein conserved" evidence="3">
    <location>
        <begin position="447"/>
        <end position="561"/>
    </location>
</feature>
<proteinExistence type="inferred from homology"/>
<dbReference type="RefSeq" id="XP_002550637.1">
    <property type="nucleotide sequence ID" value="XM_002550591.1"/>
</dbReference>
<dbReference type="HOGENOM" id="CLU_017275_0_0_1"/>
<feature type="compositionally biased region" description="Acidic residues" evidence="2">
    <location>
        <begin position="427"/>
        <end position="437"/>
    </location>
</feature>
<protein>
    <recommendedName>
        <fullName evidence="3">Telomere length regulation protein conserved domain-containing protein</fullName>
    </recommendedName>
</protein>
<dbReference type="InterPro" id="IPR051970">
    <property type="entry name" value="TEL2_Regulation"/>
</dbReference>
<dbReference type="GO" id="GO:0042162">
    <property type="term" value="F:telomeric DNA binding"/>
    <property type="evidence" value="ECO:0007669"/>
    <property type="project" value="TreeGrafter"/>
</dbReference>
<dbReference type="PANTHER" id="PTHR15830">
    <property type="entry name" value="TELOMERE LENGTH REGULATION PROTEIN TEL2 FAMILY MEMBER"/>
    <property type="match status" value="1"/>
</dbReference>
<dbReference type="EMBL" id="GG692401">
    <property type="protein sequence ID" value="EER31205.1"/>
    <property type="molecule type" value="Genomic_DNA"/>
</dbReference>
<dbReference type="KEGG" id="ctp:CTRG_04935"/>
<dbReference type="Proteomes" id="UP000002037">
    <property type="component" value="Unassembled WGS sequence"/>
</dbReference>
<keyword evidence="5" id="KW-1185">Reference proteome</keyword>
<gene>
    <name evidence="4" type="ORF">CTRG_04935</name>
</gene>
<dbReference type="InterPro" id="IPR019337">
    <property type="entry name" value="Telomere_length_regulation_dom"/>
</dbReference>
<dbReference type="PANTHER" id="PTHR15830:SF10">
    <property type="entry name" value="TELOMERE LENGTH REGULATION PROTEIN TEL2 HOMOLOG"/>
    <property type="match status" value="1"/>
</dbReference>